<dbReference type="Gene3D" id="3.40.50.2300">
    <property type="match status" value="2"/>
</dbReference>
<evidence type="ECO:0000313" key="6">
    <source>
        <dbReference type="EMBL" id="MBI5129300.1"/>
    </source>
</evidence>
<comment type="similarity">
    <text evidence="1">Belongs to the leucine-binding protein family.</text>
</comment>
<feature type="signal peptide" evidence="4">
    <location>
        <begin position="1"/>
        <end position="25"/>
    </location>
</feature>
<dbReference type="EMBL" id="JACRJB010000020">
    <property type="protein sequence ID" value="MBI5129300.1"/>
    <property type="molecule type" value="Genomic_DNA"/>
</dbReference>
<proteinExistence type="inferred from homology"/>
<dbReference type="InterPro" id="IPR051010">
    <property type="entry name" value="BCAA_transport"/>
</dbReference>
<gene>
    <name evidence="6" type="ORF">HZA66_07640</name>
</gene>
<evidence type="ECO:0000256" key="4">
    <source>
        <dbReference type="SAM" id="SignalP"/>
    </source>
</evidence>
<dbReference type="InterPro" id="IPR028081">
    <property type="entry name" value="Leu-bd"/>
</dbReference>
<organism evidence="6 7">
    <name type="scientific">Rhodopseudomonas palustris</name>
    <dbReference type="NCBI Taxonomy" id="1076"/>
    <lineage>
        <taxon>Bacteria</taxon>
        <taxon>Pseudomonadati</taxon>
        <taxon>Pseudomonadota</taxon>
        <taxon>Alphaproteobacteria</taxon>
        <taxon>Hyphomicrobiales</taxon>
        <taxon>Nitrobacteraceae</taxon>
        <taxon>Rhodopseudomonas</taxon>
    </lineage>
</organism>
<keyword evidence="3" id="KW-0813">Transport</keyword>
<keyword evidence="2 4" id="KW-0732">Signal</keyword>
<dbReference type="GO" id="GO:0006865">
    <property type="term" value="P:amino acid transport"/>
    <property type="evidence" value="ECO:0007669"/>
    <property type="project" value="UniProtKB-KW"/>
</dbReference>
<protein>
    <submittedName>
        <fullName evidence="6">ABC transporter substrate-binding protein</fullName>
    </submittedName>
</protein>
<dbReference type="InterPro" id="IPR028082">
    <property type="entry name" value="Peripla_BP_I"/>
</dbReference>
<sequence>MAGRFTVKLVSVAVALMAAGWQAQAADPPPIRIGDVSSYSALPIGARGYRQGWELARDEINGKGGVLGRKLEIIARDDAGKPDAAITQAAQLVDAEHVDLLTGTILSNVGLAVSDFAKRRKMFFLASQPLTDALIWDKRSRYTFRLRPSTYTQTAILAQEAAKLPARRWATIAPNYEFGQAAVANFKQELKRLRPDVEFISEQWPPLGKIDAGSVVQAMTADNPDAIFNVTFGSDLARLVREGTTRKAFANRTVVSLLTGEPEYLAPLKDETPAGWIVTGYPWSEIATPEHRAFVDAYRARFKDSPNIGALIGYINTLVLAKAIEMAGSTDTEALIAAMERLKVDTPCGPIAFRAVDHQSTLGVYIGKLAVKDGQGVMTDWRYVDGAAHQPTDAAVLAKIKD</sequence>
<dbReference type="SUPFAM" id="SSF53822">
    <property type="entry name" value="Periplasmic binding protein-like I"/>
    <property type="match status" value="1"/>
</dbReference>
<evidence type="ECO:0000256" key="3">
    <source>
        <dbReference type="ARBA" id="ARBA00022970"/>
    </source>
</evidence>
<dbReference type="AlphaFoldDB" id="A0A933RW38"/>
<keyword evidence="3" id="KW-0029">Amino-acid transport</keyword>
<dbReference type="PANTHER" id="PTHR30483">
    <property type="entry name" value="LEUCINE-SPECIFIC-BINDING PROTEIN"/>
    <property type="match status" value="1"/>
</dbReference>
<name>A0A933RW38_RHOPL</name>
<evidence type="ECO:0000259" key="5">
    <source>
        <dbReference type="Pfam" id="PF13458"/>
    </source>
</evidence>
<dbReference type="PANTHER" id="PTHR30483:SF37">
    <property type="entry name" value="ABC TRANSPORTER SUBSTRATE-BINDING PROTEIN"/>
    <property type="match status" value="1"/>
</dbReference>
<dbReference type="CDD" id="cd06330">
    <property type="entry name" value="PBP1_As_SBP-like"/>
    <property type="match status" value="1"/>
</dbReference>
<feature type="chain" id="PRO_5037943167" evidence="4">
    <location>
        <begin position="26"/>
        <end position="402"/>
    </location>
</feature>
<dbReference type="Proteomes" id="UP000782519">
    <property type="component" value="Unassembled WGS sequence"/>
</dbReference>
<evidence type="ECO:0000256" key="1">
    <source>
        <dbReference type="ARBA" id="ARBA00010062"/>
    </source>
</evidence>
<dbReference type="Pfam" id="PF13458">
    <property type="entry name" value="Peripla_BP_6"/>
    <property type="match status" value="1"/>
</dbReference>
<evidence type="ECO:0000313" key="7">
    <source>
        <dbReference type="Proteomes" id="UP000782519"/>
    </source>
</evidence>
<evidence type="ECO:0000256" key="2">
    <source>
        <dbReference type="ARBA" id="ARBA00022729"/>
    </source>
</evidence>
<feature type="domain" description="Leucine-binding protein" evidence="5">
    <location>
        <begin position="35"/>
        <end position="373"/>
    </location>
</feature>
<reference evidence="6" key="1">
    <citation type="submission" date="2020-07" db="EMBL/GenBank/DDBJ databases">
        <title>Huge and variable diversity of episymbiotic CPR bacteria and DPANN archaea in groundwater ecosystems.</title>
        <authorList>
            <person name="He C.Y."/>
            <person name="Keren R."/>
            <person name="Whittaker M."/>
            <person name="Farag I.F."/>
            <person name="Doudna J."/>
            <person name="Cate J.H.D."/>
            <person name="Banfield J.F."/>
        </authorList>
    </citation>
    <scope>NUCLEOTIDE SEQUENCE</scope>
    <source>
        <strain evidence="6">NC_groundwater_1818_Pr3_B-0.1um_66_35</strain>
    </source>
</reference>
<comment type="caution">
    <text evidence="6">The sequence shown here is derived from an EMBL/GenBank/DDBJ whole genome shotgun (WGS) entry which is preliminary data.</text>
</comment>
<accession>A0A933RW38</accession>